<dbReference type="GO" id="GO:0006144">
    <property type="term" value="P:purine nucleobase metabolic process"/>
    <property type="evidence" value="ECO:0007669"/>
    <property type="project" value="UniProtKB-KW"/>
</dbReference>
<dbReference type="AlphaFoldDB" id="A0A444Z4L6"/>
<dbReference type="STRING" id="3818.A0A444Z4L6"/>
<comment type="caution">
    <text evidence="8">The sequence shown here is derived from an EMBL/GenBank/DDBJ whole genome shotgun (WGS) entry which is preliminary data.</text>
</comment>
<dbReference type="GO" id="GO:0005777">
    <property type="term" value="C:peroxisome"/>
    <property type="evidence" value="ECO:0007669"/>
    <property type="project" value="TreeGrafter"/>
</dbReference>
<dbReference type="SUPFAM" id="SSF158694">
    <property type="entry name" value="UraD-Like"/>
    <property type="match status" value="1"/>
</dbReference>
<dbReference type="PANTHER" id="PTHR43466:SF1">
    <property type="entry name" value="2-OXO-4-HYDROXY-4-CARBOXY-5-UREIDOIMIDAZOLINE DECARBOXYLASE-RELATED"/>
    <property type="match status" value="1"/>
</dbReference>
<comment type="catalytic activity">
    <reaction evidence="1">
        <text>5-hydroxy-2-oxo-4-ureido-2,5-dihydro-1H-imidazole-5-carboxylate + H(+) = (S)-allantoin + CO2</text>
        <dbReference type="Rhea" id="RHEA:26301"/>
        <dbReference type="ChEBI" id="CHEBI:15378"/>
        <dbReference type="ChEBI" id="CHEBI:15678"/>
        <dbReference type="ChEBI" id="CHEBI:16526"/>
        <dbReference type="ChEBI" id="CHEBI:58639"/>
        <dbReference type="EC" id="4.1.1.97"/>
    </reaction>
</comment>
<keyword evidence="4" id="KW-0659">Purine metabolism</keyword>
<keyword evidence="9" id="KW-1185">Reference proteome</keyword>
<evidence type="ECO:0000313" key="9">
    <source>
        <dbReference type="Proteomes" id="UP000289738"/>
    </source>
</evidence>
<evidence type="ECO:0000256" key="5">
    <source>
        <dbReference type="ARBA" id="ARBA00022793"/>
    </source>
</evidence>
<organism evidence="8 9">
    <name type="scientific">Arachis hypogaea</name>
    <name type="common">Peanut</name>
    <dbReference type="NCBI Taxonomy" id="3818"/>
    <lineage>
        <taxon>Eukaryota</taxon>
        <taxon>Viridiplantae</taxon>
        <taxon>Streptophyta</taxon>
        <taxon>Embryophyta</taxon>
        <taxon>Tracheophyta</taxon>
        <taxon>Spermatophyta</taxon>
        <taxon>Magnoliopsida</taxon>
        <taxon>eudicotyledons</taxon>
        <taxon>Gunneridae</taxon>
        <taxon>Pentapetalae</taxon>
        <taxon>rosids</taxon>
        <taxon>fabids</taxon>
        <taxon>Fabales</taxon>
        <taxon>Fabaceae</taxon>
        <taxon>Papilionoideae</taxon>
        <taxon>50 kb inversion clade</taxon>
        <taxon>dalbergioids sensu lato</taxon>
        <taxon>Dalbergieae</taxon>
        <taxon>Pterocarpus clade</taxon>
        <taxon>Arachis</taxon>
    </lineage>
</organism>
<dbReference type="GO" id="GO:0051997">
    <property type="term" value="F:2-oxo-4-hydroxy-4-carboxy-5-ureidoimidazoline decarboxylase activity"/>
    <property type="evidence" value="ECO:0007669"/>
    <property type="project" value="UniProtKB-EC"/>
</dbReference>
<dbReference type="EMBL" id="SDMP01000015">
    <property type="protein sequence ID" value="RYR09151.1"/>
    <property type="molecule type" value="Genomic_DNA"/>
</dbReference>
<sequence>MKIRSDKTTKNYWRKPDPISLVYARTQKGKKAPIASRHIVSGRRSAEAAAYLLRAKGGWVGTSVVVRSSAVHVPVSSRGFSTAPVSSSSTFPLYTVVRRSTAPSPPFQDKIKTLEAGKLEERDFFLCGTSIWFSKAMVQASPFSSLEHATSYARDLWFNRSPIQSWLDVFSAHLHIDEAAKFAPGPIMLELEQFGRKYRRKFGFVFITSTNKKLSHQILDEVKYRIRSTDQARYENPLSVEIGITSREEFILIERKLARLWDRLIQENVRETPEESGEVVQDSMEEDDVVNNDSSEEVVSTVNKAPKITFDLNKIPEENCFV</sequence>
<evidence type="ECO:0000256" key="3">
    <source>
        <dbReference type="ARBA" id="ARBA00012257"/>
    </source>
</evidence>
<name>A0A444Z4L6_ARAHY</name>
<evidence type="ECO:0000259" key="7">
    <source>
        <dbReference type="Pfam" id="PF09349"/>
    </source>
</evidence>
<dbReference type="InterPro" id="IPR036778">
    <property type="entry name" value="OHCU_decarboxylase_sf"/>
</dbReference>
<evidence type="ECO:0000313" key="8">
    <source>
        <dbReference type="EMBL" id="RYR09151.1"/>
    </source>
</evidence>
<dbReference type="Proteomes" id="UP000289738">
    <property type="component" value="Chromosome B05"/>
</dbReference>
<dbReference type="InterPro" id="IPR018020">
    <property type="entry name" value="OHCU_decarboxylase"/>
</dbReference>
<proteinExistence type="predicted"/>
<evidence type="ECO:0000256" key="6">
    <source>
        <dbReference type="ARBA" id="ARBA00023239"/>
    </source>
</evidence>
<evidence type="ECO:0000256" key="1">
    <source>
        <dbReference type="ARBA" id="ARBA00001163"/>
    </source>
</evidence>
<feature type="domain" description="Oxo-4-hydroxy-4-carboxy-5-ureidoimidazoline decarboxylase" evidence="7">
    <location>
        <begin position="126"/>
        <end position="230"/>
    </location>
</feature>
<dbReference type="PANTHER" id="PTHR43466">
    <property type="entry name" value="2-OXO-4-HYDROXY-4-CARBOXY-5-UREIDOIMIDAZOLINE DECARBOXYLASE-RELATED"/>
    <property type="match status" value="1"/>
</dbReference>
<keyword evidence="5" id="KW-0210">Decarboxylase</keyword>
<evidence type="ECO:0000256" key="2">
    <source>
        <dbReference type="ARBA" id="ARBA00004754"/>
    </source>
</evidence>
<dbReference type="EC" id="4.1.1.97" evidence="3"/>
<evidence type="ECO:0000256" key="4">
    <source>
        <dbReference type="ARBA" id="ARBA00022631"/>
    </source>
</evidence>
<gene>
    <name evidence="8" type="ORF">Ahy_B05g077255</name>
</gene>
<dbReference type="GO" id="GO:0019628">
    <property type="term" value="P:urate catabolic process"/>
    <property type="evidence" value="ECO:0007669"/>
    <property type="project" value="TreeGrafter"/>
</dbReference>
<comment type="pathway">
    <text evidence="2">Purine metabolism; urate degradation; (S)-allantoin from urate: step 3/3.</text>
</comment>
<keyword evidence="6" id="KW-0456">Lyase</keyword>
<dbReference type="Gene3D" id="1.10.3330.10">
    <property type="entry name" value="Oxo-4-hydroxy-4-carboxy-5-ureidoimidazoline decarboxylase"/>
    <property type="match status" value="1"/>
</dbReference>
<reference evidence="8 9" key="1">
    <citation type="submission" date="2019-01" db="EMBL/GenBank/DDBJ databases">
        <title>Sequencing of cultivated peanut Arachis hypogaea provides insights into genome evolution and oil improvement.</title>
        <authorList>
            <person name="Chen X."/>
        </authorList>
    </citation>
    <scope>NUCLEOTIDE SEQUENCE [LARGE SCALE GENOMIC DNA]</scope>
    <source>
        <strain evidence="9">cv. Fuhuasheng</strain>
        <tissue evidence="8">Leaves</tissue>
    </source>
</reference>
<protein>
    <recommendedName>
        <fullName evidence="3">2-oxo-4-hydroxy-4-carboxy-5-ureidoimidazoline decarboxylase</fullName>
        <ecNumber evidence="3">4.1.1.97</ecNumber>
    </recommendedName>
</protein>
<dbReference type="Pfam" id="PF09349">
    <property type="entry name" value="OHCU_decarbox"/>
    <property type="match status" value="1"/>
</dbReference>
<accession>A0A444Z4L6</accession>